<evidence type="ECO:0000256" key="7">
    <source>
        <dbReference type="ARBA" id="ARBA00022840"/>
    </source>
</evidence>
<feature type="compositionally biased region" description="Acidic residues" evidence="13">
    <location>
        <begin position="665"/>
        <end position="688"/>
    </location>
</feature>
<evidence type="ECO:0000256" key="13">
    <source>
        <dbReference type="SAM" id="MobiDB-lite"/>
    </source>
</evidence>
<dbReference type="GO" id="GO:0005524">
    <property type="term" value="F:ATP binding"/>
    <property type="evidence" value="ECO:0007669"/>
    <property type="project" value="UniProtKB-KW"/>
</dbReference>
<dbReference type="InterPro" id="IPR024743">
    <property type="entry name" value="Dynein_HC_stalk"/>
</dbReference>
<evidence type="ECO:0000256" key="5">
    <source>
        <dbReference type="ARBA" id="ARBA00022701"/>
    </source>
</evidence>
<comment type="subcellular location">
    <subcellularLocation>
        <location evidence="1">Cytoplasm</location>
        <location evidence="1">Cytoskeleton</location>
    </subcellularLocation>
</comment>
<evidence type="ECO:0000256" key="6">
    <source>
        <dbReference type="ARBA" id="ARBA00022741"/>
    </source>
</evidence>
<dbReference type="Pfam" id="PF03028">
    <property type="entry name" value="Dynein_heavy"/>
    <property type="match status" value="1"/>
</dbReference>
<dbReference type="InterPro" id="IPR035699">
    <property type="entry name" value="AAA_6"/>
</dbReference>
<dbReference type="PANTHER" id="PTHR45703:SF36">
    <property type="entry name" value="DYNEIN HEAVY CHAIN, CYTOPLASMIC"/>
    <property type="match status" value="1"/>
</dbReference>
<dbReference type="GO" id="GO:0045505">
    <property type="term" value="F:dynein intermediate chain binding"/>
    <property type="evidence" value="ECO:0007669"/>
    <property type="project" value="InterPro"/>
</dbReference>
<keyword evidence="10" id="KW-0505">Motor protein</keyword>
<dbReference type="InterPro" id="IPR004273">
    <property type="entry name" value="Dynein_heavy_D6_P-loop"/>
</dbReference>
<dbReference type="Gene3D" id="3.20.180.20">
    <property type="entry name" value="Dynein heavy chain, N-terminal domain 2"/>
    <property type="match status" value="2"/>
</dbReference>
<dbReference type="Gene3D" id="1.10.287.2620">
    <property type="match status" value="1"/>
</dbReference>
<dbReference type="InterPro" id="IPR026983">
    <property type="entry name" value="DHC"/>
</dbReference>
<dbReference type="Gene3D" id="1.10.8.1220">
    <property type="match status" value="1"/>
</dbReference>
<dbReference type="InterPro" id="IPR043160">
    <property type="entry name" value="Dynein_C_barrel"/>
</dbReference>
<reference evidence="22 23" key="1">
    <citation type="submission" date="2016-08" db="EMBL/GenBank/DDBJ databases">
        <title>A Parts List for Fungal Cellulosomes Revealed by Comparative Genomics.</title>
        <authorList>
            <consortium name="DOE Joint Genome Institute"/>
            <person name="Haitjema C.H."/>
            <person name="Gilmore S.P."/>
            <person name="Henske J.K."/>
            <person name="Solomon K.V."/>
            <person name="De Groot R."/>
            <person name="Kuo A."/>
            <person name="Mondo S.J."/>
            <person name="Salamov A.A."/>
            <person name="Labutti K."/>
            <person name="Zhao Z."/>
            <person name="Chiniquy J."/>
            <person name="Barry K."/>
            <person name="Brewer H.M."/>
            <person name="Purvine S.O."/>
            <person name="Wright A.T."/>
            <person name="Boxma B."/>
            <person name="Van Alen T."/>
            <person name="Hackstein J.H."/>
            <person name="Baker S.E."/>
            <person name="Grigoriev I.V."/>
            <person name="O'Malley M.A."/>
        </authorList>
    </citation>
    <scope>NUCLEOTIDE SEQUENCE [LARGE SCALE GENOMIC DNA]</scope>
    <source>
        <strain evidence="22 23">G1</strain>
    </source>
</reference>
<evidence type="ECO:0000256" key="9">
    <source>
        <dbReference type="ARBA" id="ARBA00023054"/>
    </source>
</evidence>
<evidence type="ECO:0000256" key="10">
    <source>
        <dbReference type="ARBA" id="ARBA00023175"/>
    </source>
</evidence>
<feature type="domain" description="Dynein heavy chain 3 AAA+ lid" evidence="20">
    <location>
        <begin position="1892"/>
        <end position="1968"/>
    </location>
</feature>
<evidence type="ECO:0000256" key="8">
    <source>
        <dbReference type="ARBA" id="ARBA00023017"/>
    </source>
</evidence>
<dbReference type="Gene3D" id="1.10.8.710">
    <property type="match status" value="1"/>
</dbReference>
<evidence type="ECO:0000313" key="22">
    <source>
        <dbReference type="EMBL" id="ORY48405.1"/>
    </source>
</evidence>
<keyword evidence="23" id="KW-1185">Reference proteome</keyword>
<dbReference type="Gene3D" id="3.10.490.20">
    <property type="match status" value="1"/>
</dbReference>
<name>A0A1Y2CPY2_9FUNG</name>
<comment type="subunit">
    <text evidence="3">Consists of at least two heavy chains and a number of intermediate and light chains.</text>
</comment>
<dbReference type="InterPro" id="IPR041228">
    <property type="entry name" value="Dynein_C"/>
</dbReference>
<evidence type="ECO:0000313" key="23">
    <source>
        <dbReference type="Proteomes" id="UP000193920"/>
    </source>
</evidence>
<gene>
    <name evidence="22" type="ORF">LY90DRAFT_671080</name>
</gene>
<feature type="domain" description="Dynein heavy chain region D6 P-loop" evidence="14">
    <location>
        <begin position="3196"/>
        <end position="3319"/>
    </location>
</feature>
<dbReference type="Gene3D" id="1.20.920.20">
    <property type="match status" value="1"/>
</dbReference>
<dbReference type="InterPro" id="IPR042228">
    <property type="entry name" value="Dynein_linker_3"/>
</dbReference>
<protein>
    <recommendedName>
        <fullName evidence="24">Dynein heavy chain</fullName>
    </recommendedName>
</protein>
<feature type="domain" description="Dynein heavy chain AAA module D4" evidence="18">
    <location>
        <begin position="2036"/>
        <end position="2296"/>
    </location>
</feature>
<evidence type="ECO:0000256" key="11">
    <source>
        <dbReference type="ARBA" id="ARBA00023212"/>
    </source>
</evidence>
<keyword evidence="6" id="KW-0547">Nucleotide-binding</keyword>
<dbReference type="Gene3D" id="1.20.1270.280">
    <property type="match status" value="1"/>
</dbReference>
<dbReference type="GO" id="GO:0051959">
    <property type="term" value="F:dynein light intermediate chain binding"/>
    <property type="evidence" value="ECO:0007669"/>
    <property type="project" value="InterPro"/>
</dbReference>
<feature type="domain" description="Dynein heavy chain linker" evidence="15">
    <location>
        <begin position="279"/>
        <end position="652"/>
    </location>
</feature>
<evidence type="ECO:0000259" key="20">
    <source>
        <dbReference type="Pfam" id="PF17857"/>
    </source>
</evidence>
<feature type="region of interest" description="Disordered" evidence="13">
    <location>
        <begin position="659"/>
        <end position="706"/>
    </location>
</feature>
<sequence length="3865" mass="457696">MEKLVKQYEKYEFLIQEDSDNLINSENINNIDEISKIIEKYYNASIKINTTEYDTYEILPFIINCTNLRILLFNRTKTILNDFNKKLTQKLKTTCKSLSIKYEERHCHLLLNPGQDINQWVILRDTIRECTNDSQWYYKDLSYIKKLWNIMYNYKMNIDGDSNNLYWNTISWPKKILEELDVSINVLNTSRTDIINTINNNREYIQNSIAAYLYEIQEYNKLEKYYECDMLEKMILFNERINAIKESIRTIEDQEKKLELEVTDFSDFETLYYYFEGHDILWKFCDEYNNTINRWNDSFFSEIDADEVINTVNKWNNIIIKVRKIFENYPSPLSVISKYQNQLKDYSRFIPIIIALRNPSLQQKHWDKISQTIGISQADINSLLLKNIFMMNFELVQDILIEISQNATNEIKLQKKLEVFKQKLSSKNFVINRSFKPYILIENFYYLSQVFEDYLIKGERLCKLLSKDSEQLIESLTQWNKKILQCITFLNQWEYLQTSYLKLYAFFEKCTDEFEHSQSIKNEYEHISKLMSLISDILDKNIKCMMILGRTDIYEMVKSSIPRIEKIISLLGNYINSIREQFPRFYFLSDKTILKILINSYSIPEINSYINLYYNSISKLDVNVKEITENEKSEEKLNKIISSSKNKIPTDENSFTLLKEKPFEYDSESGEEEEEEYEEEEFEEEEKEEAEKKEKEYNSSNNYEKSLSNSFNQKLTNDDNKDNVSNSNKVIKLISFSFDSFDQDMSNNDISINELNHSNKNDSKVENSSSVYDVSQNNMQNLSNYNISNNDLKSTGSMSEDSENIEYSTCDKVNNSIYMQKSRNSSVINDSIAENTYITGLYSNENEFVKLKNDIKIEGNIYSWLKSLDDEIKKTMKEYLFDVIKNKDFENEIDQWINYAPFQVIVLATQIIYTKLINNALDSSNRHYMKQIGLVSTKCSGDILKLTTLLNIKTDLTIIQQRLIEQLLDYLGYYREIISNLKVSENNPNYLNYEWLEKIKYYAEGTNVFVEVFNYKISYEFNYIGTYPRLILTNTQNEFQSTLITSINMSNFNTFLAPSGTGKTESLLNFARTLGRELIIFECTPYSVPSNLYKFFQGYLMTGFWILFKDLQKCSDEYLSVFLQFTSILKKEYELNHNLLKSTIVFFNKEYEVKPYHSIFTTVSLSERIHWSTYHTSIKRIFRSISIQFPDTNKIFEMILFNFGFKNSALVSRKIVLFMKFFTKYFNDNRKYTCNIKTIKSALYKNLKKVNKNRSQEEYHIVGKILNDLFLPQMQLKELVLYRSLFKEIFNFNEKYNAEELVEQIEESCNALYYSPIKIQTQKIEQLYNNIDSGKIVILLGPSLSGKTTSLKILEHLMNKKYAEENKKVKEYNIELLKKEIYGYYSYESKSFVKGILENILDIVNDNESKTSYSLNKLNPIEKTWIYFDSNGSPYWTDSIFSQIENKKEIHSINMDSSDISKSVTFLCETTDINSFTPAFFTKSLIINFSISQKISDSIVIRRVNQLDEIFKIQMDLFKILYHLFMRPAINYVTNNCNVIFDIHQCIYINKIFELLESLIVEMTVKSFHRLTDEEQKCWIIAIILFCVIWVVGNLDENDMRIKFDAYVKTELLSQETLLKLQKFNSLSSYCLKNMIVFPREGTVYDYYFDNKLLRWKKWESKELDTFLYPSICIGYDNIVRTKESLRILHLNRILLNNNKIPLIIGKPGVGKSMSAWISINYKRNEIAENSESYSTHLNSRYTIDDFKNFIVQNLTKKRLNAYGLKKNKKYLVLIDDLDNLECCNINHSSIIELLREWFDTKGWFIKNVFHYIEDVKPIFTATTSLSFKKINKRILKLFHCISIDDDINLSFNNIISSILDNHFRNLKCLKGSFNVLMTEAMKEIYNQFKIKFPQTITNPHYILRLKDAIDVVHGIIEYSKQDIDELNILKIWNYHCNRVIKSKLSNENDIEEFYNIMKTVSESTFDVKYEDLCNEKEPYYYFQYTISKEKEQKVVILQVDNIGKFFKIFMNKLLVDQYNPFSFRNNKALFKWIYPYALKSAILLSRSLEVSGTHVLLLGNNEFDHSKLIRLSASLNGNNYIMYQGPSNTEETFENWRTFIREVIEKLLLDNKPTFLFISDFYIKYDYQIRDIDSLLTIGFIYDLYNNNNNNIPLVIVTNLVNHLSKEGYDESVIVENLPASLILYIKRNLHIVISTNIHDPLKELDQYTVNSSFLSKCTPFWYNNFDKTTQLYVSSNSLIHLQDELSSNIEKIQILSIEIFNSISKTISTYNKQYNKDISLSNKSYISFIEYFTKFYRMKTENVETKINLYNKLIEKIDNVYKLGKSIKDEYYQWVKKYERYSVKIQLFLKQIESENEHISKISTQISKEENTITLIEKQITKLQDELENDCKKPLELIEESIEQIENLSEDNLKDLDFVNKPSENEKIVVQTLCIVLNIEPNENESLWSAGKRNICEKEVIDKVKNYDVDSITQTIIHYIDIMIDSKKFDLDDLLENSVAVGTYASWILAIRSYCRLFNVILPKKKKLKLWEQKLEAKHTQITELKDYEMKQNKQLKEEKLKYDQIVKEKEKIITKLKKKENNFKSSRDVIEGITHIEENIRNKLLVLRESKEMLIGDCVCAAFIITYTGLFSRNIKNKIIKPILNILTNKLISFSDKHFSLTKFMKGDRWIDLPAYTEIPECLAFMDNILQVKLNDNWCIISDKHLIFYKYYSMFDEKETVIKSSLEDDDLNRNLVNAIERGYTFILLLNEKDINEIPLFIQNLIIHKFFQNEYKRNKHIFSFTGIAENIVISPNFRLHLVITKPFELINSKIIRYLEPIYIDTPEEFISYILVDCYFNRFDPGFNKKRKDNTKNITDIFNSIAKNIDSMYEIINDIEKKNLYTGPVFENIKKKNIEYEELNKSYDEQIKIKLDYNKKVKWITELCKHGSWMFQLINKFSTVNPMYQFNLNNYVELITKTFKECPVDDDKALQEVRYDITKAVYEKISFVFHDYDRVVFSFIISLTNVFYKKYDEFSITEKVWAYFLNKEDYTMYEINNENISDEKSNKVIVRPNSIYSDGTDLDIIASKFTEVEKGIPWITREKWNLLINLSKIDQFSKVPYDILMSLNSVIRNDIVTWDSIMKYDTSTIKLPPKIDSNLRVFEKTLLSYYIRPYSLYQNIDKYIEVVLGEEFTDINQNIFEKAYNWSNHHRPIILLVDCDENNAENYVQSFANKKGMSSKFKHLMFNNNYEDINNELDGAMNLGSWILLSNGEKYIDWFKEFEKKLTLFTCSPKCKINQNFRLWIVFNKNEINRNIDMSRQLPFSYIQNGIKVMIDNTKDFRFQFNESLSIISDIFSPNNIASLGTYQQFLFKICIFFTVICVSIDNGSLIFNNNLLFRLKDLKVAGQQLLDIYNNFYRSSGNMKTIQKLIKGLILDKIFKTQNTYIEDIEIINCYFKDIMNITWKSQSNNSNIKNTHTSAKINPLINSIFNQDLQNVFELIQEHDITKAREIIYSMSKKKNRPQSFGLGNYYKKENSKYQSSNIIKTIKMLYIEDISNKNQFLWTKYDRIKNILSYYLNKFNNELKNTIFNKKNFLDEIEKNIKITRYLDYVLLDSIKHYYTLYHIVIEYFNKGLDSSSITNPDYRSFAEAIIHNIVPNEFKEKNVGYPTQLKLNSWIEDFISRMLFTQSWYDRETFQNPLIVYDVSKIYNPGLFIMAVLQDYARQTHTLYENVKFDIMLVNVDQIKAPDRGIYIKGLKLAGANWDYSKGVLTDNQSFESVNPIPCIWLQPHVKFNNNDFSEIESTNTNTLFQKYPCPVYLYLNKKGFNERFGYNDLYITTLELSIDNTISYWTEKNVCMICEYDEKEEEEFNILKVGE</sequence>
<dbReference type="InterPro" id="IPR043157">
    <property type="entry name" value="Dynein_AAA1S"/>
</dbReference>
<keyword evidence="5" id="KW-0493">Microtubule</keyword>
<feature type="domain" description="Dynein heavy chain C-terminal" evidence="21">
    <location>
        <begin position="3551"/>
        <end position="3848"/>
    </location>
</feature>
<evidence type="ECO:0000259" key="18">
    <source>
        <dbReference type="Pfam" id="PF12780"/>
    </source>
</evidence>
<evidence type="ECO:0000259" key="14">
    <source>
        <dbReference type="Pfam" id="PF03028"/>
    </source>
</evidence>
<dbReference type="Pfam" id="PF12774">
    <property type="entry name" value="AAA_6"/>
    <property type="match status" value="1"/>
</dbReference>
<accession>A0A1Y2CPY2</accession>
<comment type="similarity">
    <text evidence="2">Belongs to the dynein heavy chain family.</text>
</comment>
<dbReference type="Gene3D" id="1.10.472.130">
    <property type="match status" value="1"/>
</dbReference>
<proteinExistence type="inferred from homology"/>
<dbReference type="Gene3D" id="1.20.58.1120">
    <property type="match status" value="1"/>
</dbReference>
<evidence type="ECO:0000259" key="16">
    <source>
        <dbReference type="Pfam" id="PF12774"/>
    </source>
</evidence>
<dbReference type="Gene3D" id="1.20.920.30">
    <property type="match status" value="1"/>
</dbReference>
<comment type="caution">
    <text evidence="22">The sequence shown here is derived from an EMBL/GenBank/DDBJ whole genome shotgun (WGS) entry which is preliminary data.</text>
</comment>
<evidence type="ECO:0000259" key="19">
    <source>
        <dbReference type="Pfam" id="PF17852"/>
    </source>
</evidence>
<evidence type="ECO:0000259" key="17">
    <source>
        <dbReference type="Pfam" id="PF12777"/>
    </source>
</evidence>
<dbReference type="InterPro" id="IPR027417">
    <property type="entry name" value="P-loop_NTPase"/>
</dbReference>
<evidence type="ECO:0000256" key="12">
    <source>
        <dbReference type="SAM" id="Coils"/>
    </source>
</evidence>
<dbReference type="Pfam" id="PF17852">
    <property type="entry name" value="Dynein_AAA_lid"/>
    <property type="match status" value="1"/>
</dbReference>
<dbReference type="Pfam" id="PF12775">
    <property type="entry name" value="AAA_7"/>
    <property type="match status" value="1"/>
</dbReference>
<evidence type="ECO:0000259" key="21">
    <source>
        <dbReference type="Pfam" id="PF18199"/>
    </source>
</evidence>
<dbReference type="InterPro" id="IPR024317">
    <property type="entry name" value="Dynein_heavy_chain_D4_dom"/>
</dbReference>
<dbReference type="Pfam" id="PF18199">
    <property type="entry name" value="Dynein_C"/>
    <property type="match status" value="1"/>
</dbReference>
<dbReference type="Pfam" id="PF17857">
    <property type="entry name" value="AAA_lid_1"/>
    <property type="match status" value="1"/>
</dbReference>
<dbReference type="EMBL" id="MCOG01000102">
    <property type="protein sequence ID" value="ORY48405.1"/>
    <property type="molecule type" value="Genomic_DNA"/>
</dbReference>
<dbReference type="PANTHER" id="PTHR45703">
    <property type="entry name" value="DYNEIN HEAVY CHAIN"/>
    <property type="match status" value="1"/>
</dbReference>
<dbReference type="Gene3D" id="3.40.50.300">
    <property type="entry name" value="P-loop containing nucleotide triphosphate hydrolases"/>
    <property type="match status" value="5"/>
</dbReference>
<dbReference type="GO" id="GO:0008569">
    <property type="term" value="F:minus-end-directed microtubule motor activity"/>
    <property type="evidence" value="ECO:0007669"/>
    <property type="project" value="InterPro"/>
</dbReference>
<keyword evidence="4" id="KW-0963">Cytoplasm</keyword>
<dbReference type="OrthoDB" id="2109408at2759"/>
<evidence type="ECO:0008006" key="24">
    <source>
        <dbReference type="Google" id="ProtNLM"/>
    </source>
</evidence>
<dbReference type="SUPFAM" id="SSF52540">
    <property type="entry name" value="P-loop containing nucleoside triphosphate hydrolases"/>
    <property type="match status" value="2"/>
</dbReference>
<dbReference type="GO" id="GO:0005874">
    <property type="term" value="C:microtubule"/>
    <property type="evidence" value="ECO:0007669"/>
    <property type="project" value="UniProtKB-KW"/>
</dbReference>
<evidence type="ECO:0000259" key="15">
    <source>
        <dbReference type="Pfam" id="PF08393"/>
    </source>
</evidence>
<organism evidence="22 23">
    <name type="scientific">Neocallimastix californiae</name>
    <dbReference type="NCBI Taxonomy" id="1754190"/>
    <lineage>
        <taxon>Eukaryota</taxon>
        <taxon>Fungi</taxon>
        <taxon>Fungi incertae sedis</taxon>
        <taxon>Chytridiomycota</taxon>
        <taxon>Chytridiomycota incertae sedis</taxon>
        <taxon>Neocallimastigomycetes</taxon>
        <taxon>Neocallimastigales</taxon>
        <taxon>Neocallimastigaceae</taxon>
        <taxon>Neocallimastix</taxon>
    </lineage>
</organism>
<dbReference type="Pfam" id="PF08393">
    <property type="entry name" value="DHC_N2"/>
    <property type="match status" value="1"/>
</dbReference>
<keyword evidence="9 12" id="KW-0175">Coiled coil</keyword>
<evidence type="ECO:0000256" key="1">
    <source>
        <dbReference type="ARBA" id="ARBA00004245"/>
    </source>
</evidence>
<feature type="domain" description="Dynein heavy chain AAA 5 extension" evidence="19">
    <location>
        <begin position="1524"/>
        <end position="1660"/>
    </location>
</feature>
<feature type="coiled-coil region" evidence="12">
    <location>
        <begin position="2555"/>
        <end position="2585"/>
    </location>
</feature>
<evidence type="ECO:0000256" key="2">
    <source>
        <dbReference type="ARBA" id="ARBA00008887"/>
    </source>
</evidence>
<keyword evidence="7" id="KW-0067">ATP-binding</keyword>
<dbReference type="InterPro" id="IPR013602">
    <property type="entry name" value="Dynein_heavy_linker"/>
</dbReference>
<dbReference type="Pfam" id="PF12780">
    <property type="entry name" value="AAA_8"/>
    <property type="match status" value="1"/>
</dbReference>
<feature type="domain" description="Dynein heavy chain coiled coil stalk" evidence="17">
    <location>
        <begin position="2354"/>
        <end position="2644"/>
    </location>
</feature>
<dbReference type="InterPro" id="IPR041589">
    <property type="entry name" value="DNAH3_AAA_lid_1"/>
</dbReference>
<feature type="domain" description="Dynein heavy chain hydrolytic ATP-binding dynein motor region" evidence="16">
    <location>
        <begin position="1019"/>
        <end position="1348"/>
    </location>
</feature>
<dbReference type="Proteomes" id="UP000193920">
    <property type="component" value="Unassembled WGS sequence"/>
</dbReference>
<dbReference type="InterPro" id="IPR041466">
    <property type="entry name" value="Dynein_AAA5_ext"/>
</dbReference>
<evidence type="ECO:0000256" key="4">
    <source>
        <dbReference type="ARBA" id="ARBA00022490"/>
    </source>
</evidence>
<keyword evidence="8" id="KW-0243">Dynein</keyword>
<dbReference type="STRING" id="1754190.A0A1Y2CPY2"/>
<keyword evidence="11" id="KW-0206">Cytoskeleton</keyword>
<dbReference type="GO" id="GO:0030286">
    <property type="term" value="C:dynein complex"/>
    <property type="evidence" value="ECO:0007669"/>
    <property type="project" value="UniProtKB-KW"/>
</dbReference>
<dbReference type="GO" id="GO:0007018">
    <property type="term" value="P:microtubule-based movement"/>
    <property type="evidence" value="ECO:0007669"/>
    <property type="project" value="InterPro"/>
</dbReference>
<evidence type="ECO:0000256" key="3">
    <source>
        <dbReference type="ARBA" id="ARBA00011655"/>
    </source>
</evidence>
<dbReference type="Pfam" id="PF12777">
    <property type="entry name" value="MT"/>
    <property type="match status" value="1"/>
</dbReference>